<dbReference type="EMBL" id="CAJNOR010000625">
    <property type="protein sequence ID" value="CAF0965485.1"/>
    <property type="molecule type" value="Genomic_DNA"/>
</dbReference>
<keyword evidence="2" id="KW-0732">Signal</keyword>
<gene>
    <name evidence="4" type="ORF">EDS130_LOCUS32474</name>
    <name evidence="3" type="ORF">XAT740_LOCUS11383</name>
</gene>
<dbReference type="AlphaFoldDB" id="A0A815GAC3"/>
<evidence type="ECO:0000256" key="1">
    <source>
        <dbReference type="SAM" id="MobiDB-lite"/>
    </source>
</evidence>
<comment type="caution">
    <text evidence="4">The sequence shown here is derived from an EMBL/GenBank/DDBJ whole genome shotgun (WGS) entry which is preliminary data.</text>
</comment>
<feature type="signal peptide" evidence="2">
    <location>
        <begin position="1"/>
        <end position="19"/>
    </location>
</feature>
<evidence type="ECO:0000313" key="6">
    <source>
        <dbReference type="Proteomes" id="UP000663852"/>
    </source>
</evidence>
<evidence type="ECO:0000256" key="2">
    <source>
        <dbReference type="SAM" id="SignalP"/>
    </source>
</evidence>
<accession>A0A815GAC3</accession>
<dbReference type="Proteomes" id="UP000663828">
    <property type="component" value="Unassembled WGS sequence"/>
</dbReference>
<evidence type="ECO:0000313" key="5">
    <source>
        <dbReference type="Proteomes" id="UP000663828"/>
    </source>
</evidence>
<feature type="region of interest" description="Disordered" evidence="1">
    <location>
        <begin position="654"/>
        <end position="674"/>
    </location>
</feature>
<evidence type="ECO:0000313" key="4">
    <source>
        <dbReference type="EMBL" id="CAF1336227.1"/>
    </source>
</evidence>
<dbReference type="Proteomes" id="UP000663852">
    <property type="component" value="Unassembled WGS sequence"/>
</dbReference>
<feature type="compositionally biased region" description="Low complexity" evidence="1">
    <location>
        <begin position="654"/>
        <end position="665"/>
    </location>
</feature>
<keyword evidence="5" id="KW-1185">Reference proteome</keyword>
<name>A0A815GAC3_ADIRI</name>
<proteinExistence type="predicted"/>
<organism evidence="4 6">
    <name type="scientific">Adineta ricciae</name>
    <name type="common">Rotifer</name>
    <dbReference type="NCBI Taxonomy" id="249248"/>
    <lineage>
        <taxon>Eukaryota</taxon>
        <taxon>Metazoa</taxon>
        <taxon>Spiralia</taxon>
        <taxon>Gnathifera</taxon>
        <taxon>Rotifera</taxon>
        <taxon>Eurotatoria</taxon>
        <taxon>Bdelloidea</taxon>
        <taxon>Adinetida</taxon>
        <taxon>Adinetidae</taxon>
        <taxon>Adineta</taxon>
    </lineage>
</organism>
<protein>
    <submittedName>
        <fullName evidence="4">Uncharacterized protein</fullName>
    </submittedName>
</protein>
<dbReference type="OrthoDB" id="9988464at2759"/>
<sequence length="709" mass="81872">MTDTKQRLVSLLTILSVRAARLLIMFEQCMPSSLNPKRTPLCMAERNEFARALIEQEYQESYSFDEILHCRNIINSNIISKTEMGVGIDLKAAIDRFKLHHPTNTYIQNLNILSLLPYRTQCNNLRNGIECGNQLRLDLHMTAYVVYPTSIQPCTLYSADCRKCNRSYRVSSIYCINERKFIITPEALHKNQYFHLSSGKLVYSREMLVSFSSDLVNGHISFHGAGTSLLSKIERLQPELLVKKFDVVQLTRSLEAHWIYFELFRLMFMASSENEITAPRALFSARNTVAAGDQMNAKAQFLEEHLDLIYNIFSVFWSNHDLIAECRCEKSMCCKVLIVDGHQKPRRTICRYDNVTSLINEEELGPCNRGCPYQPRKRTNIHTAKNKPSPFYCIYHQDLTDKQSAYAEEDCNRDRAWLAQLKEMRDQSKQTDGNEMDEQCNVIRLGDDEELENKRKKHGLLSIFLSCGVVIGFTEPINHEGVRKITDHLLTMIKMGVKMPNALIYDSACNLKLFWNKNFGSVHLKETLSSRILYNMRIAVDRFHIKNHVHSMCKTITNPDCLLNGNDDIYNGINTVLAEQSFRYLTEFKLSIRRLAYPTSTMFSILLLHLWNCRNTKISPDCLGLASKYFREKVKPLFLTYCIFETTQLYQKKSGSTFSSSSCSEDQVDEQDDKMDVDDDLGQLDYDCFVKLEQFAWDSDEENNNSGDI</sequence>
<reference evidence="4" key="1">
    <citation type="submission" date="2021-02" db="EMBL/GenBank/DDBJ databases">
        <authorList>
            <person name="Nowell W R."/>
        </authorList>
    </citation>
    <scope>NUCLEOTIDE SEQUENCE</scope>
</reference>
<evidence type="ECO:0000313" key="3">
    <source>
        <dbReference type="EMBL" id="CAF0965485.1"/>
    </source>
</evidence>
<feature type="chain" id="PRO_5036227556" evidence="2">
    <location>
        <begin position="20"/>
        <end position="709"/>
    </location>
</feature>
<dbReference type="EMBL" id="CAJNOJ010000249">
    <property type="protein sequence ID" value="CAF1336227.1"/>
    <property type="molecule type" value="Genomic_DNA"/>
</dbReference>